<evidence type="ECO:0000256" key="12">
    <source>
        <dbReference type="ARBA" id="ARBA00023034"/>
    </source>
</evidence>
<feature type="binding site" evidence="17">
    <location>
        <begin position="7"/>
        <end position="14"/>
    </location>
    <ligand>
        <name>GTP</name>
        <dbReference type="ChEBI" id="CHEBI:37565"/>
    </ligand>
</feature>
<dbReference type="EMBL" id="WNWW01000464">
    <property type="protein sequence ID" value="KAF3424438.1"/>
    <property type="molecule type" value="Genomic_DNA"/>
</dbReference>
<dbReference type="AlphaFoldDB" id="A0A833W8N0"/>
<dbReference type="GO" id="GO:0003925">
    <property type="term" value="F:G protein activity"/>
    <property type="evidence" value="ECO:0007669"/>
    <property type="project" value="UniProtKB-EC"/>
</dbReference>
<evidence type="ECO:0000256" key="13">
    <source>
        <dbReference type="ARBA" id="ARBA00023134"/>
    </source>
</evidence>
<evidence type="ECO:0000256" key="4">
    <source>
        <dbReference type="ARBA" id="ARBA00011984"/>
    </source>
</evidence>
<comment type="caution">
    <text evidence="21">The sequence shown here is derived from an EMBL/GenBank/DDBJ whole genome shotgun (WGS) entry which is preliminary data.</text>
</comment>
<dbReference type="PANTHER" id="PTHR11711">
    <property type="entry name" value="ADP RIBOSYLATION FACTOR-RELATED"/>
    <property type="match status" value="1"/>
</dbReference>
<evidence type="ECO:0000256" key="9">
    <source>
        <dbReference type="ARBA" id="ARBA00022892"/>
    </source>
</evidence>
<accession>A0A833W8N0</accession>
<dbReference type="GO" id="GO:0016192">
    <property type="term" value="P:vesicle-mediated transport"/>
    <property type="evidence" value="ECO:0007669"/>
    <property type="project" value="UniProtKB-KW"/>
</dbReference>
<keyword evidence="6 20" id="KW-0812">Transmembrane</keyword>
<keyword evidence="18" id="KW-0460">Magnesium</keyword>
<evidence type="ECO:0000256" key="17">
    <source>
        <dbReference type="PIRSR" id="PIRSR606689-1"/>
    </source>
</evidence>
<keyword evidence="10" id="KW-0653">Protein transport</keyword>
<dbReference type="PROSITE" id="PS51417">
    <property type="entry name" value="ARF"/>
    <property type="match status" value="1"/>
</dbReference>
<dbReference type="InterPro" id="IPR018499">
    <property type="entry name" value="Tetraspanin/Peripherin"/>
</dbReference>
<dbReference type="PRINTS" id="PR00328">
    <property type="entry name" value="SAR1GTPBP"/>
</dbReference>
<evidence type="ECO:0000256" key="14">
    <source>
        <dbReference type="ARBA" id="ARBA00023136"/>
    </source>
</evidence>
<evidence type="ECO:0000256" key="10">
    <source>
        <dbReference type="ARBA" id="ARBA00022927"/>
    </source>
</evidence>
<dbReference type="Pfam" id="PF00335">
    <property type="entry name" value="Tetraspanin"/>
    <property type="match status" value="1"/>
</dbReference>
<gene>
    <name evidence="21" type="ORF">E2986_11530</name>
</gene>
<feature type="compositionally biased region" description="Acidic residues" evidence="19">
    <location>
        <begin position="134"/>
        <end position="145"/>
    </location>
</feature>
<name>A0A833W8N0_9HYME</name>
<dbReference type="CDD" id="cd03127">
    <property type="entry name" value="tetraspanin_LEL"/>
    <property type="match status" value="1"/>
</dbReference>
<dbReference type="GO" id="GO:0046872">
    <property type="term" value="F:metal ion binding"/>
    <property type="evidence" value="ECO:0007669"/>
    <property type="project" value="UniProtKB-KW"/>
</dbReference>
<dbReference type="InterPro" id="IPR008952">
    <property type="entry name" value="Tetraspanin_EC2_sf"/>
</dbReference>
<evidence type="ECO:0000256" key="15">
    <source>
        <dbReference type="ARBA" id="ARBA00023288"/>
    </source>
</evidence>
<sequence length="410" mass="47158">MRILILGLDGAGKTTILYRLQVGEVVTTIPTIGFNVEQVTYKNLKFQVWDLGGQTSIRPYWRCYYSNTDAIIYVVDSADKDRIGISKDELIYMLRLRSSYVWFVYCFSYVLVKFMNWSKFFTWTPDHEEHANEETTETENDEDVTDSTGSTVSTDKESNFLGMHFHKFSHNHLSQRCIKLVFLTINVAVFVSINHYQNNNKLSKIAGIIGIVISIWIFTDNKIMMRLIDQRFYVTTLLFASLIGSLVSLLGILGVLRKKTKCLKVYGLCCLTFLCVIFVSGIMSFWILEEIVRRIQIDMSATIEGYHSSPSSREAWDNTHRYLKCCGIKSAKDWLKYRAEIPTSCCSRSIEECLRMTEAVAYKSGCLRNAVLLLKSHIHTISLTVLLIFLIILVSFLLVLCILARMKRQF</sequence>
<feature type="transmembrane region" description="Helical" evidence="20">
    <location>
        <begin position="231"/>
        <end position="253"/>
    </location>
</feature>
<feature type="transmembrane region" description="Helical" evidence="20">
    <location>
        <begin position="265"/>
        <end position="288"/>
    </location>
</feature>
<feature type="region of interest" description="Disordered" evidence="19">
    <location>
        <begin position="131"/>
        <end position="153"/>
    </location>
</feature>
<dbReference type="SMART" id="SM00178">
    <property type="entry name" value="SAR"/>
    <property type="match status" value="1"/>
</dbReference>
<evidence type="ECO:0000256" key="2">
    <source>
        <dbReference type="ARBA" id="ARBA00004444"/>
    </source>
</evidence>
<reference evidence="21" key="1">
    <citation type="submission" date="2019-11" db="EMBL/GenBank/DDBJ databases">
        <title>The nuclear and mitochondrial genomes of Frieseomelitta varia - a highly eusocial stingless bee (Meliponini) with a permanently sterile worker caste.</title>
        <authorList>
            <person name="Freitas F.C.P."/>
            <person name="Lourenco A.P."/>
            <person name="Nunes F.M.F."/>
            <person name="Paschoal A.R."/>
            <person name="Abreu F.C.P."/>
            <person name="Barbin F.O."/>
            <person name="Bataglia L."/>
            <person name="Cardoso-Junior C.A.M."/>
            <person name="Cervoni M.S."/>
            <person name="Silva S.R."/>
            <person name="Dalarmi F."/>
            <person name="Del Lama M.A."/>
            <person name="Depintor T.S."/>
            <person name="Ferreira K.M."/>
            <person name="Goria P.S."/>
            <person name="Jaskot M.C."/>
            <person name="Lago D.C."/>
            <person name="Luna-Lucena D."/>
            <person name="Moda L.M."/>
            <person name="Nascimento L."/>
            <person name="Pedrino M."/>
            <person name="Rabico F.O."/>
            <person name="Sanches F.C."/>
            <person name="Santos D.E."/>
            <person name="Santos C.G."/>
            <person name="Vieira J."/>
            <person name="Lopes T.F."/>
            <person name="Barchuk A.R."/>
            <person name="Hartfelder K."/>
            <person name="Simoes Z.L.P."/>
            <person name="Bitondi M.M.G."/>
            <person name="Pinheiro D.G."/>
        </authorList>
    </citation>
    <scope>NUCLEOTIDE SEQUENCE</scope>
    <source>
        <strain evidence="21">USP_RPSP 00005682</strain>
        <tissue evidence="21">Whole individual</tissue>
    </source>
</reference>
<dbReference type="InterPro" id="IPR005225">
    <property type="entry name" value="Small_GTP-bd"/>
</dbReference>
<dbReference type="GO" id="GO:0000139">
    <property type="term" value="C:Golgi membrane"/>
    <property type="evidence" value="ECO:0007669"/>
    <property type="project" value="UniProtKB-SubCell"/>
</dbReference>
<dbReference type="GO" id="GO:0005525">
    <property type="term" value="F:GTP binding"/>
    <property type="evidence" value="ECO:0007669"/>
    <property type="project" value="UniProtKB-KW"/>
</dbReference>
<keyword evidence="15" id="KW-0449">Lipoprotein</keyword>
<evidence type="ECO:0000256" key="20">
    <source>
        <dbReference type="SAM" id="Phobius"/>
    </source>
</evidence>
<evidence type="ECO:0000256" key="6">
    <source>
        <dbReference type="ARBA" id="ARBA00022692"/>
    </source>
</evidence>
<comment type="similarity">
    <text evidence="3">Belongs to the small GTPase superfamily. Arf family.</text>
</comment>
<feature type="binding site" evidence="18">
    <location>
        <position position="31"/>
    </location>
    <ligand>
        <name>Mg(2+)</name>
        <dbReference type="ChEBI" id="CHEBI:18420"/>
    </ligand>
</feature>
<evidence type="ECO:0000313" key="21">
    <source>
        <dbReference type="EMBL" id="KAF3424438.1"/>
    </source>
</evidence>
<feature type="binding site" evidence="17">
    <location>
        <position position="53"/>
    </location>
    <ligand>
        <name>GTP</name>
        <dbReference type="ChEBI" id="CHEBI:37565"/>
    </ligand>
</feature>
<dbReference type="GO" id="GO:0051649">
    <property type="term" value="P:establishment of localization in cell"/>
    <property type="evidence" value="ECO:0007669"/>
    <property type="project" value="UniProtKB-ARBA"/>
</dbReference>
<organism evidence="21 22">
    <name type="scientific">Frieseomelitta varia</name>
    <dbReference type="NCBI Taxonomy" id="561572"/>
    <lineage>
        <taxon>Eukaryota</taxon>
        <taxon>Metazoa</taxon>
        <taxon>Ecdysozoa</taxon>
        <taxon>Arthropoda</taxon>
        <taxon>Hexapoda</taxon>
        <taxon>Insecta</taxon>
        <taxon>Pterygota</taxon>
        <taxon>Neoptera</taxon>
        <taxon>Endopterygota</taxon>
        <taxon>Hymenoptera</taxon>
        <taxon>Apocrita</taxon>
        <taxon>Aculeata</taxon>
        <taxon>Apoidea</taxon>
        <taxon>Anthophila</taxon>
        <taxon>Apidae</taxon>
        <taxon>Frieseomelitta</taxon>
    </lineage>
</organism>
<evidence type="ECO:0000256" key="1">
    <source>
        <dbReference type="ARBA" id="ARBA00004141"/>
    </source>
</evidence>
<dbReference type="Gene3D" id="1.10.1450.10">
    <property type="entry name" value="Tetraspanin"/>
    <property type="match status" value="1"/>
</dbReference>
<evidence type="ECO:0000256" key="16">
    <source>
        <dbReference type="ARBA" id="ARBA00048098"/>
    </source>
</evidence>
<keyword evidence="7" id="KW-0519">Myristate</keyword>
<dbReference type="SUPFAM" id="SSF52540">
    <property type="entry name" value="P-loop containing nucleoside triphosphate hydrolases"/>
    <property type="match status" value="1"/>
</dbReference>
<evidence type="ECO:0000256" key="19">
    <source>
        <dbReference type="SAM" id="MobiDB-lite"/>
    </source>
</evidence>
<keyword evidence="9" id="KW-0931">ER-Golgi transport</keyword>
<dbReference type="InterPro" id="IPR024156">
    <property type="entry name" value="Small_GTPase_ARF"/>
</dbReference>
<keyword evidence="13 17" id="KW-0342">GTP-binding</keyword>
<comment type="subcellular location">
    <subcellularLocation>
        <location evidence="2">Golgi apparatus membrane</location>
        <topology evidence="2">Lipid-anchor</topology>
        <orientation evidence="2">Cytoplasmic side</orientation>
    </subcellularLocation>
    <subcellularLocation>
        <location evidence="1">Membrane</location>
        <topology evidence="1">Multi-pass membrane protein</topology>
    </subcellularLocation>
</comment>
<dbReference type="SMART" id="SM00177">
    <property type="entry name" value="ARF"/>
    <property type="match status" value="1"/>
</dbReference>
<dbReference type="GO" id="GO:0015031">
    <property type="term" value="P:protein transport"/>
    <property type="evidence" value="ECO:0007669"/>
    <property type="project" value="UniProtKB-KW"/>
</dbReference>
<comment type="catalytic activity">
    <reaction evidence="16">
        <text>GTP + H2O = GDP + phosphate + H(+)</text>
        <dbReference type="Rhea" id="RHEA:19669"/>
        <dbReference type="ChEBI" id="CHEBI:15377"/>
        <dbReference type="ChEBI" id="CHEBI:15378"/>
        <dbReference type="ChEBI" id="CHEBI:37565"/>
        <dbReference type="ChEBI" id="CHEBI:43474"/>
        <dbReference type="ChEBI" id="CHEBI:58189"/>
        <dbReference type="EC" id="3.6.5.2"/>
    </reaction>
</comment>
<feature type="transmembrane region" description="Helical" evidence="20">
    <location>
        <begin position="381"/>
        <end position="404"/>
    </location>
</feature>
<keyword evidence="14 20" id="KW-0472">Membrane</keyword>
<keyword evidence="11 20" id="KW-1133">Transmembrane helix</keyword>
<proteinExistence type="inferred from homology"/>
<evidence type="ECO:0000256" key="3">
    <source>
        <dbReference type="ARBA" id="ARBA00010290"/>
    </source>
</evidence>
<dbReference type="Proteomes" id="UP000655588">
    <property type="component" value="Unassembled WGS sequence"/>
</dbReference>
<evidence type="ECO:0000256" key="5">
    <source>
        <dbReference type="ARBA" id="ARBA00022448"/>
    </source>
</evidence>
<dbReference type="InterPro" id="IPR006689">
    <property type="entry name" value="Small_GTPase_ARF/SAR"/>
</dbReference>
<keyword evidence="8 17" id="KW-0547">Nucleotide-binding</keyword>
<evidence type="ECO:0000256" key="11">
    <source>
        <dbReference type="ARBA" id="ARBA00022989"/>
    </source>
</evidence>
<dbReference type="Pfam" id="PF00025">
    <property type="entry name" value="Arf"/>
    <property type="match status" value="1"/>
</dbReference>
<keyword evidence="5" id="KW-0813">Transport</keyword>
<dbReference type="SUPFAM" id="SSF48652">
    <property type="entry name" value="Tetraspanin"/>
    <property type="match status" value="1"/>
</dbReference>
<evidence type="ECO:0000256" key="18">
    <source>
        <dbReference type="PIRSR" id="PIRSR606689-2"/>
    </source>
</evidence>
<evidence type="ECO:0000256" key="7">
    <source>
        <dbReference type="ARBA" id="ARBA00022707"/>
    </source>
</evidence>
<protein>
    <recommendedName>
        <fullName evidence="4">small monomeric GTPase</fullName>
        <ecNumber evidence="4">3.6.5.2</ecNumber>
    </recommendedName>
</protein>
<dbReference type="GO" id="GO:0048731">
    <property type="term" value="P:system development"/>
    <property type="evidence" value="ECO:0007669"/>
    <property type="project" value="UniProtKB-ARBA"/>
</dbReference>
<keyword evidence="22" id="KW-1185">Reference proteome</keyword>
<evidence type="ECO:0000256" key="8">
    <source>
        <dbReference type="ARBA" id="ARBA00022741"/>
    </source>
</evidence>
<dbReference type="NCBIfam" id="TIGR00231">
    <property type="entry name" value="small_GTP"/>
    <property type="match status" value="1"/>
</dbReference>
<keyword evidence="18" id="KW-0479">Metal-binding</keyword>
<dbReference type="FunFam" id="3.40.50.300:FF:003500">
    <property type="entry name" value="ADP-ribosylation factor 1"/>
    <property type="match status" value="1"/>
</dbReference>
<feature type="transmembrane region" description="Helical" evidence="20">
    <location>
        <begin position="100"/>
        <end position="117"/>
    </location>
</feature>
<dbReference type="InterPro" id="IPR027417">
    <property type="entry name" value="P-loop_NTPase"/>
</dbReference>
<feature type="binding site" evidence="18">
    <location>
        <position position="14"/>
    </location>
    <ligand>
        <name>Mg(2+)</name>
        <dbReference type="ChEBI" id="CHEBI:18420"/>
    </ligand>
</feature>
<feature type="transmembrane region" description="Helical" evidence="20">
    <location>
        <begin position="202"/>
        <end position="219"/>
    </location>
</feature>
<dbReference type="EC" id="3.6.5.2" evidence="4"/>
<keyword evidence="12" id="KW-0333">Golgi apparatus</keyword>
<evidence type="ECO:0000313" key="22">
    <source>
        <dbReference type="Proteomes" id="UP000655588"/>
    </source>
</evidence>
<dbReference type="Gene3D" id="3.40.50.300">
    <property type="entry name" value="P-loop containing nucleotide triphosphate hydrolases"/>
    <property type="match status" value="1"/>
</dbReference>